<comment type="caution">
    <text evidence="1">The sequence shown here is derived from an EMBL/GenBank/DDBJ whole genome shotgun (WGS) entry which is preliminary data.</text>
</comment>
<sequence>MVATLCGAGRRWAQQKPCVLFLGVPLNTTQPDTIAAAGAAAGAAAAKSAARLCRARAPTFSLACLNST</sequence>
<evidence type="ECO:0000313" key="2">
    <source>
        <dbReference type="Proteomes" id="UP000485058"/>
    </source>
</evidence>
<proteinExistence type="predicted"/>
<organism evidence="1 2">
    <name type="scientific">Haematococcus lacustris</name>
    <name type="common">Green alga</name>
    <name type="synonym">Haematococcus pluvialis</name>
    <dbReference type="NCBI Taxonomy" id="44745"/>
    <lineage>
        <taxon>Eukaryota</taxon>
        <taxon>Viridiplantae</taxon>
        <taxon>Chlorophyta</taxon>
        <taxon>core chlorophytes</taxon>
        <taxon>Chlorophyceae</taxon>
        <taxon>CS clade</taxon>
        <taxon>Chlamydomonadales</taxon>
        <taxon>Haematococcaceae</taxon>
        <taxon>Haematococcus</taxon>
    </lineage>
</organism>
<dbReference type="EMBL" id="BLLF01000805">
    <property type="protein sequence ID" value="GFH15090.1"/>
    <property type="molecule type" value="Genomic_DNA"/>
</dbReference>
<reference evidence="1 2" key="1">
    <citation type="submission" date="2020-02" db="EMBL/GenBank/DDBJ databases">
        <title>Draft genome sequence of Haematococcus lacustris strain NIES-144.</title>
        <authorList>
            <person name="Morimoto D."/>
            <person name="Nakagawa S."/>
            <person name="Yoshida T."/>
            <person name="Sawayama S."/>
        </authorList>
    </citation>
    <scope>NUCLEOTIDE SEQUENCE [LARGE SCALE GENOMIC DNA]</scope>
    <source>
        <strain evidence="1 2">NIES-144</strain>
    </source>
</reference>
<protein>
    <submittedName>
        <fullName evidence="1">Uncharacterized protein</fullName>
    </submittedName>
</protein>
<gene>
    <name evidence="1" type="ORF">HaLaN_11255</name>
</gene>
<keyword evidence="2" id="KW-1185">Reference proteome</keyword>
<name>A0A699YZT8_HAELA</name>
<evidence type="ECO:0000313" key="1">
    <source>
        <dbReference type="EMBL" id="GFH15090.1"/>
    </source>
</evidence>
<dbReference type="Proteomes" id="UP000485058">
    <property type="component" value="Unassembled WGS sequence"/>
</dbReference>
<accession>A0A699YZT8</accession>
<dbReference type="AlphaFoldDB" id="A0A699YZT8"/>